<keyword evidence="8 12" id="KW-0812">Transmembrane</keyword>
<dbReference type="GO" id="GO:1903607">
    <property type="term" value="P:cytochrome c biosynthetic process"/>
    <property type="evidence" value="ECO:0007669"/>
    <property type="project" value="TreeGrafter"/>
</dbReference>
<keyword evidence="10 12" id="KW-1133">Transmembrane helix</keyword>
<evidence type="ECO:0000256" key="4">
    <source>
        <dbReference type="ARBA" id="ARBA00016452"/>
    </source>
</evidence>
<keyword evidence="9" id="KW-0201">Cytochrome c-type biogenesis</keyword>
<evidence type="ECO:0000256" key="1">
    <source>
        <dbReference type="ARBA" id="ARBA00002442"/>
    </source>
</evidence>
<dbReference type="InterPro" id="IPR003544">
    <property type="entry name" value="Cyt_c_biogenesis_CcmB"/>
</dbReference>
<evidence type="ECO:0000256" key="12">
    <source>
        <dbReference type="SAM" id="Phobius"/>
    </source>
</evidence>
<name>A0A381Q2Y1_9ZZZZ</name>
<evidence type="ECO:0000256" key="8">
    <source>
        <dbReference type="ARBA" id="ARBA00022692"/>
    </source>
</evidence>
<dbReference type="Pfam" id="PF03379">
    <property type="entry name" value="CcmB"/>
    <property type="match status" value="1"/>
</dbReference>
<evidence type="ECO:0000256" key="3">
    <source>
        <dbReference type="ARBA" id="ARBA00010544"/>
    </source>
</evidence>
<feature type="transmembrane region" description="Helical" evidence="12">
    <location>
        <begin position="180"/>
        <end position="203"/>
    </location>
</feature>
<evidence type="ECO:0000256" key="11">
    <source>
        <dbReference type="ARBA" id="ARBA00023136"/>
    </source>
</evidence>
<comment type="similarity">
    <text evidence="3">Belongs to the CcmB/CycW/HelB family.</text>
</comment>
<comment type="function">
    <text evidence="1">Required for the export of heme to the periplasm for the biogenesis of c-type cytochromes.</text>
</comment>
<feature type="transmembrane region" description="Helical" evidence="12">
    <location>
        <begin position="75"/>
        <end position="108"/>
    </location>
</feature>
<dbReference type="PRINTS" id="PR01414">
    <property type="entry name" value="CCMBBIOGNSIS"/>
</dbReference>
<evidence type="ECO:0000256" key="6">
    <source>
        <dbReference type="ARBA" id="ARBA00022475"/>
    </source>
</evidence>
<sequence>VSLRRWSDVFTSLIFFILVCLIFPLTAGDDQTLLLKIIGPVMLISALLATLLSMQSLFKPDVSNGSLEQLVISSYSLAYVVCIKIFCFWLVTSLPLLLVSGLIAASYYVDQQSILIVILTLLVSTPTFVNIAALAAALTVGVRHSGALMALIIIPLTLPAMIFGSKAIEYSILGFDPTAPLYFLIGMMIFTSTLGPFVTAAAIRISID</sequence>
<dbReference type="EMBL" id="UINC01001187">
    <property type="protein sequence ID" value="SUZ73701.1"/>
    <property type="molecule type" value="Genomic_DNA"/>
</dbReference>
<dbReference type="GO" id="GO:0017004">
    <property type="term" value="P:cytochrome complex assembly"/>
    <property type="evidence" value="ECO:0007669"/>
    <property type="project" value="UniProtKB-KW"/>
</dbReference>
<evidence type="ECO:0000256" key="10">
    <source>
        <dbReference type="ARBA" id="ARBA00022989"/>
    </source>
</evidence>
<organism evidence="13">
    <name type="scientific">marine metagenome</name>
    <dbReference type="NCBI Taxonomy" id="408172"/>
    <lineage>
        <taxon>unclassified sequences</taxon>
        <taxon>metagenomes</taxon>
        <taxon>ecological metagenomes</taxon>
    </lineage>
</organism>
<feature type="transmembrane region" description="Helical" evidence="12">
    <location>
        <begin position="9"/>
        <end position="27"/>
    </location>
</feature>
<gene>
    <name evidence="13" type="ORF">METZ01_LOCUS26555</name>
</gene>
<keyword evidence="6" id="KW-1003">Cell membrane</keyword>
<reference evidence="13" key="1">
    <citation type="submission" date="2018-05" db="EMBL/GenBank/DDBJ databases">
        <authorList>
            <person name="Lanie J.A."/>
            <person name="Ng W.-L."/>
            <person name="Kazmierczak K.M."/>
            <person name="Andrzejewski T.M."/>
            <person name="Davidsen T.M."/>
            <person name="Wayne K.J."/>
            <person name="Tettelin H."/>
            <person name="Glass J.I."/>
            <person name="Rusch D."/>
            <person name="Podicherti R."/>
            <person name="Tsui H.-C.T."/>
            <person name="Winkler M.E."/>
        </authorList>
    </citation>
    <scope>NUCLEOTIDE SEQUENCE</scope>
</reference>
<dbReference type="PANTHER" id="PTHR30070:SF1">
    <property type="entry name" value="CYTOCHROME C BIOGENESIS B-RELATED"/>
    <property type="match status" value="1"/>
</dbReference>
<evidence type="ECO:0000256" key="2">
    <source>
        <dbReference type="ARBA" id="ARBA00004429"/>
    </source>
</evidence>
<keyword evidence="11 12" id="KW-0472">Membrane</keyword>
<dbReference type="GO" id="GO:0005886">
    <property type="term" value="C:plasma membrane"/>
    <property type="evidence" value="ECO:0007669"/>
    <property type="project" value="UniProtKB-SubCell"/>
</dbReference>
<evidence type="ECO:0000256" key="5">
    <source>
        <dbReference type="ARBA" id="ARBA00022448"/>
    </source>
</evidence>
<proteinExistence type="inferred from homology"/>
<feature type="transmembrane region" description="Helical" evidence="12">
    <location>
        <begin position="147"/>
        <end position="168"/>
    </location>
</feature>
<feature type="transmembrane region" description="Helical" evidence="12">
    <location>
        <begin position="33"/>
        <end position="54"/>
    </location>
</feature>
<dbReference type="NCBIfam" id="TIGR01190">
    <property type="entry name" value="ccmB"/>
    <property type="match status" value="1"/>
</dbReference>
<comment type="subcellular location">
    <subcellularLocation>
        <location evidence="2">Cell inner membrane</location>
        <topology evidence="2">Multi-pass membrane protein</topology>
    </subcellularLocation>
</comment>
<dbReference type="PIRSF" id="PIRSF002764">
    <property type="entry name" value="CcmB"/>
    <property type="match status" value="1"/>
</dbReference>
<keyword evidence="7" id="KW-0997">Cell inner membrane</keyword>
<feature type="non-terminal residue" evidence="13">
    <location>
        <position position="1"/>
    </location>
</feature>
<evidence type="ECO:0000313" key="13">
    <source>
        <dbReference type="EMBL" id="SUZ73701.1"/>
    </source>
</evidence>
<keyword evidence="5" id="KW-0813">Transport</keyword>
<evidence type="ECO:0000256" key="7">
    <source>
        <dbReference type="ARBA" id="ARBA00022519"/>
    </source>
</evidence>
<accession>A0A381Q2Y1</accession>
<dbReference type="PANTHER" id="PTHR30070">
    <property type="entry name" value="HEME EXPORTER PROTEIN B"/>
    <property type="match status" value="1"/>
</dbReference>
<dbReference type="GO" id="GO:0015232">
    <property type="term" value="F:heme transmembrane transporter activity"/>
    <property type="evidence" value="ECO:0007669"/>
    <property type="project" value="InterPro"/>
</dbReference>
<evidence type="ECO:0000256" key="9">
    <source>
        <dbReference type="ARBA" id="ARBA00022748"/>
    </source>
</evidence>
<feature type="transmembrane region" description="Helical" evidence="12">
    <location>
        <begin position="114"/>
        <end position="140"/>
    </location>
</feature>
<protein>
    <recommendedName>
        <fullName evidence="4">Heme exporter protein B</fullName>
    </recommendedName>
</protein>
<dbReference type="AlphaFoldDB" id="A0A381Q2Y1"/>
<dbReference type="InterPro" id="IPR026031">
    <property type="entry name" value="Cyt_c_CcmB_bac"/>
</dbReference>